<dbReference type="Proteomes" id="UP000266841">
    <property type="component" value="Unassembled WGS sequence"/>
</dbReference>
<evidence type="ECO:0000313" key="2">
    <source>
        <dbReference type="EMBL" id="EJK51665.1"/>
    </source>
</evidence>
<feature type="non-terminal residue" evidence="2">
    <location>
        <position position="1"/>
    </location>
</feature>
<dbReference type="AlphaFoldDB" id="K0REN5"/>
<reference evidence="2 3" key="1">
    <citation type="journal article" date="2012" name="Genome Biol.">
        <title>Genome and low-iron response of an oceanic diatom adapted to chronic iron limitation.</title>
        <authorList>
            <person name="Lommer M."/>
            <person name="Specht M."/>
            <person name="Roy A.S."/>
            <person name="Kraemer L."/>
            <person name="Andreson R."/>
            <person name="Gutowska M.A."/>
            <person name="Wolf J."/>
            <person name="Bergner S.V."/>
            <person name="Schilhabel M.B."/>
            <person name="Klostermeier U.C."/>
            <person name="Beiko R.G."/>
            <person name="Rosenstiel P."/>
            <person name="Hippler M."/>
            <person name="Laroche J."/>
        </authorList>
    </citation>
    <scope>NUCLEOTIDE SEQUENCE [LARGE SCALE GENOMIC DNA]</scope>
    <source>
        <strain evidence="2 3">CCMP1005</strain>
    </source>
</reference>
<name>K0REN5_THAOC</name>
<proteinExistence type="predicted"/>
<keyword evidence="3" id="KW-1185">Reference proteome</keyword>
<dbReference type="EMBL" id="AGNL01041257">
    <property type="protein sequence ID" value="EJK51665.1"/>
    <property type="molecule type" value="Genomic_DNA"/>
</dbReference>
<accession>K0REN5</accession>
<gene>
    <name evidence="2" type="ORF">THAOC_29143</name>
</gene>
<evidence type="ECO:0000313" key="3">
    <source>
        <dbReference type="Proteomes" id="UP000266841"/>
    </source>
</evidence>
<comment type="caution">
    <text evidence="2">The sequence shown here is derived from an EMBL/GenBank/DDBJ whole genome shotgun (WGS) entry which is preliminary data.</text>
</comment>
<protein>
    <submittedName>
        <fullName evidence="2">Uncharacterized protein</fullName>
    </submittedName>
</protein>
<evidence type="ECO:0000256" key="1">
    <source>
        <dbReference type="SAM" id="MobiDB-lite"/>
    </source>
</evidence>
<sequence>SSLLTSSPASKRMETGLIPHDQAARQRQHNRVVGQYQYQRDLPEAEEVARVELGRGLSMQWWPNGVVSTVSYLKANKLRYWLAMYAIKPMRGAARLEKYMWGKRRRTRILTKVNNAIGISRPGDGLCSHFKVATLYSDHFQIVVAAVGP</sequence>
<organism evidence="2 3">
    <name type="scientific">Thalassiosira oceanica</name>
    <name type="common">Marine diatom</name>
    <dbReference type="NCBI Taxonomy" id="159749"/>
    <lineage>
        <taxon>Eukaryota</taxon>
        <taxon>Sar</taxon>
        <taxon>Stramenopiles</taxon>
        <taxon>Ochrophyta</taxon>
        <taxon>Bacillariophyta</taxon>
        <taxon>Coscinodiscophyceae</taxon>
        <taxon>Thalassiosirophycidae</taxon>
        <taxon>Thalassiosirales</taxon>
        <taxon>Thalassiosiraceae</taxon>
        <taxon>Thalassiosira</taxon>
    </lineage>
</organism>
<feature type="region of interest" description="Disordered" evidence="1">
    <location>
        <begin position="1"/>
        <end position="24"/>
    </location>
</feature>